<name>A0AAV9K1Y9_9SOLN</name>
<reference evidence="1 2" key="1">
    <citation type="submission" date="2023-10" db="EMBL/GenBank/DDBJ databases">
        <title>Genome-Wide Identification Analysis in wild type Solanum Pinnatisectum Reveals Some Genes Defensing Phytophthora Infestans.</title>
        <authorList>
            <person name="Sun C."/>
        </authorList>
    </citation>
    <scope>NUCLEOTIDE SEQUENCE [LARGE SCALE GENOMIC DNA]</scope>
    <source>
        <strain evidence="1">LQN</strain>
        <tissue evidence="1">Leaf</tissue>
    </source>
</reference>
<sequence>MWKARAKCRLFWEDHSFSLGKTIPYHWEIPFKYTRKRHELGIKWGKGEAQRASSYDVAY</sequence>
<dbReference type="Proteomes" id="UP001311915">
    <property type="component" value="Unassembled WGS sequence"/>
</dbReference>
<evidence type="ECO:0000313" key="1">
    <source>
        <dbReference type="EMBL" id="KAK4707303.1"/>
    </source>
</evidence>
<protein>
    <submittedName>
        <fullName evidence="1">Uncharacterized protein</fullName>
    </submittedName>
</protein>
<organism evidence="1 2">
    <name type="scientific">Solanum pinnatisectum</name>
    <name type="common">tansyleaf nightshade</name>
    <dbReference type="NCBI Taxonomy" id="50273"/>
    <lineage>
        <taxon>Eukaryota</taxon>
        <taxon>Viridiplantae</taxon>
        <taxon>Streptophyta</taxon>
        <taxon>Embryophyta</taxon>
        <taxon>Tracheophyta</taxon>
        <taxon>Spermatophyta</taxon>
        <taxon>Magnoliopsida</taxon>
        <taxon>eudicotyledons</taxon>
        <taxon>Gunneridae</taxon>
        <taxon>Pentapetalae</taxon>
        <taxon>asterids</taxon>
        <taxon>lamiids</taxon>
        <taxon>Solanales</taxon>
        <taxon>Solanaceae</taxon>
        <taxon>Solanoideae</taxon>
        <taxon>Solaneae</taxon>
        <taxon>Solanum</taxon>
    </lineage>
</organism>
<evidence type="ECO:0000313" key="2">
    <source>
        <dbReference type="Proteomes" id="UP001311915"/>
    </source>
</evidence>
<accession>A0AAV9K1Y9</accession>
<gene>
    <name evidence="1" type="ORF">R3W88_033150</name>
</gene>
<keyword evidence="2" id="KW-1185">Reference proteome</keyword>
<comment type="caution">
    <text evidence="1">The sequence shown here is derived from an EMBL/GenBank/DDBJ whole genome shotgun (WGS) entry which is preliminary data.</text>
</comment>
<dbReference type="EMBL" id="JAWPEI010000020">
    <property type="protein sequence ID" value="KAK4707303.1"/>
    <property type="molecule type" value="Genomic_DNA"/>
</dbReference>
<proteinExistence type="predicted"/>
<dbReference type="AlphaFoldDB" id="A0AAV9K1Y9"/>